<dbReference type="Proteomes" id="UP001209713">
    <property type="component" value="Unassembled WGS sequence"/>
</dbReference>
<dbReference type="EMBL" id="JAOVZB010000006">
    <property type="protein sequence ID" value="MCV2403895.1"/>
    <property type="molecule type" value="Genomic_DNA"/>
</dbReference>
<accession>A0ABT2YVT6</accession>
<reference evidence="1 2" key="1">
    <citation type="submission" date="2022-10" db="EMBL/GenBank/DDBJ databases">
        <title>Marinomonas transparenta sp. nov. and Marinomonas sargassi sp. nov., isolated from marine alga (Sargassum natans (L.) Gaillon).</title>
        <authorList>
            <person name="Wang Y."/>
        </authorList>
    </citation>
    <scope>NUCLEOTIDE SEQUENCE [LARGE SCALE GENOMIC DNA]</scope>
    <source>
        <strain evidence="1 2">C2222</strain>
    </source>
</reference>
<comment type="caution">
    <text evidence="1">The sequence shown here is derived from an EMBL/GenBank/DDBJ whole genome shotgun (WGS) entry which is preliminary data.</text>
</comment>
<dbReference type="RefSeq" id="WP_263531277.1">
    <property type="nucleotide sequence ID" value="NZ_JAOVZB010000006.1"/>
</dbReference>
<name>A0ABT2YVT6_9GAMM</name>
<evidence type="ECO:0000313" key="2">
    <source>
        <dbReference type="Proteomes" id="UP001209713"/>
    </source>
</evidence>
<protein>
    <submittedName>
        <fullName evidence="1">Conjugal transfer protein TraF</fullName>
    </submittedName>
</protein>
<gene>
    <name evidence="1" type="ORF">OFY17_13570</name>
</gene>
<dbReference type="Pfam" id="PF13729">
    <property type="entry name" value="TraF_2"/>
    <property type="match status" value="1"/>
</dbReference>
<evidence type="ECO:0000313" key="1">
    <source>
        <dbReference type="EMBL" id="MCV2403895.1"/>
    </source>
</evidence>
<keyword evidence="2" id="KW-1185">Reference proteome</keyword>
<proteinExistence type="predicted"/>
<dbReference type="InterPro" id="IPR032811">
    <property type="entry name" value="Put_conjugal_transfer"/>
</dbReference>
<organism evidence="1 2">
    <name type="scientific">Marinomonas sargassi</name>
    <dbReference type="NCBI Taxonomy" id="2984494"/>
    <lineage>
        <taxon>Bacteria</taxon>
        <taxon>Pseudomonadati</taxon>
        <taxon>Pseudomonadota</taxon>
        <taxon>Gammaproteobacteria</taxon>
        <taxon>Oceanospirillales</taxon>
        <taxon>Oceanospirillaceae</taxon>
        <taxon>Marinomonas</taxon>
    </lineage>
</organism>
<sequence>MLSGGLKASFHQLSLGRALAELDDDSTNAGDAISDDSVSSTGVGVDLGAIWVSHNYQLGVTFSNLNEPEFEGASITTNSASDSYDISATDDYVMEMQTTVDFAISTSGKQLTLGMSYDTNSVVDAVGDEYQWAAGSLSYYGDTHFLPGLRVGMRQNLAGTELSYATAGLTLIKRLDLDVAVALDTVEDEDGEELPRSIFFSLAYNTAF</sequence>